<dbReference type="InterPro" id="IPR029052">
    <property type="entry name" value="Metallo-depent_PP-like"/>
</dbReference>
<dbReference type="Pfam" id="PF00149">
    <property type="entry name" value="Metallophos"/>
    <property type="match status" value="1"/>
</dbReference>
<organism evidence="5 6">
    <name type="scientific">Paenibacillus antri</name>
    <dbReference type="NCBI Taxonomy" id="2582848"/>
    <lineage>
        <taxon>Bacteria</taxon>
        <taxon>Bacillati</taxon>
        <taxon>Bacillota</taxon>
        <taxon>Bacilli</taxon>
        <taxon>Bacillales</taxon>
        <taxon>Paenibacillaceae</taxon>
        <taxon>Paenibacillus</taxon>
    </lineage>
</organism>
<evidence type="ECO:0000256" key="1">
    <source>
        <dbReference type="SAM" id="MobiDB-lite"/>
    </source>
</evidence>
<comment type="caution">
    <text evidence="5">The sequence shown here is derived from an EMBL/GenBank/DDBJ whole genome shotgun (WGS) entry which is preliminary data.</text>
</comment>
<accession>A0A5R9G3S1</accession>
<evidence type="ECO:0000313" key="5">
    <source>
        <dbReference type="EMBL" id="TLS51022.1"/>
    </source>
</evidence>
<evidence type="ECO:0000256" key="2">
    <source>
        <dbReference type="SAM" id="SignalP"/>
    </source>
</evidence>
<feature type="domain" description="SLH" evidence="3">
    <location>
        <begin position="2120"/>
        <end position="2179"/>
    </location>
</feature>
<dbReference type="Gene3D" id="3.60.21.10">
    <property type="match status" value="1"/>
</dbReference>
<dbReference type="PANTHER" id="PTHR43143:SF5">
    <property type="entry name" value="SECRETED PROTEIN"/>
    <property type="match status" value="1"/>
</dbReference>
<keyword evidence="6" id="KW-1185">Reference proteome</keyword>
<dbReference type="SUPFAM" id="SSF56300">
    <property type="entry name" value="Metallo-dependent phosphatases"/>
    <property type="match status" value="1"/>
</dbReference>
<dbReference type="PROSITE" id="PS51841">
    <property type="entry name" value="LTD"/>
    <property type="match status" value="3"/>
</dbReference>
<feature type="region of interest" description="Disordered" evidence="1">
    <location>
        <begin position="1748"/>
        <end position="1789"/>
    </location>
</feature>
<feature type="region of interest" description="Disordered" evidence="1">
    <location>
        <begin position="479"/>
        <end position="509"/>
    </location>
</feature>
<feature type="chain" id="PRO_5039123230" evidence="2">
    <location>
        <begin position="22"/>
        <end position="2179"/>
    </location>
</feature>
<feature type="domain" description="SLH" evidence="3">
    <location>
        <begin position="2055"/>
        <end position="2118"/>
    </location>
</feature>
<evidence type="ECO:0000259" key="3">
    <source>
        <dbReference type="PROSITE" id="PS51272"/>
    </source>
</evidence>
<evidence type="ECO:0000313" key="6">
    <source>
        <dbReference type="Proteomes" id="UP000309676"/>
    </source>
</evidence>
<dbReference type="Proteomes" id="UP000309676">
    <property type="component" value="Unassembled WGS sequence"/>
</dbReference>
<gene>
    <name evidence="5" type="ORF">FE782_16655</name>
</gene>
<dbReference type="EMBL" id="VCIW01000011">
    <property type="protein sequence ID" value="TLS51022.1"/>
    <property type="molecule type" value="Genomic_DNA"/>
</dbReference>
<dbReference type="InterPro" id="IPR051918">
    <property type="entry name" value="STPP_CPPED1"/>
</dbReference>
<feature type="domain" description="SLH" evidence="3">
    <location>
        <begin position="1992"/>
        <end position="2054"/>
    </location>
</feature>
<dbReference type="PANTHER" id="PTHR43143">
    <property type="entry name" value="METALLOPHOSPHOESTERASE, CALCINEURIN SUPERFAMILY"/>
    <property type="match status" value="1"/>
</dbReference>
<feature type="domain" description="LTD" evidence="4">
    <location>
        <begin position="33"/>
        <end position="166"/>
    </location>
</feature>
<feature type="compositionally biased region" description="Pro residues" evidence="1">
    <location>
        <begin position="1759"/>
        <end position="1775"/>
    </location>
</feature>
<reference evidence="5 6" key="1">
    <citation type="submission" date="2019-05" db="EMBL/GenBank/DDBJ databases">
        <authorList>
            <person name="Narsing Rao M.P."/>
            <person name="Li W.J."/>
        </authorList>
    </citation>
    <scope>NUCLEOTIDE SEQUENCE [LARGE SCALE GENOMIC DNA]</scope>
    <source>
        <strain evidence="5 6">SYSU_K30003</strain>
    </source>
</reference>
<dbReference type="PROSITE" id="PS51272">
    <property type="entry name" value="SLH"/>
    <property type="match status" value="3"/>
</dbReference>
<dbReference type="GO" id="GO:0016787">
    <property type="term" value="F:hydrolase activity"/>
    <property type="evidence" value="ECO:0007669"/>
    <property type="project" value="InterPro"/>
</dbReference>
<protein>
    <submittedName>
        <fullName evidence="5">Metallophosphoesterase</fullName>
    </submittedName>
</protein>
<feature type="domain" description="LTD" evidence="4">
    <location>
        <begin position="309"/>
        <end position="452"/>
    </location>
</feature>
<dbReference type="InterPro" id="IPR001119">
    <property type="entry name" value="SLH_dom"/>
</dbReference>
<dbReference type="InterPro" id="IPR004843">
    <property type="entry name" value="Calcineurin-like_PHP"/>
</dbReference>
<feature type="domain" description="LTD" evidence="4">
    <location>
        <begin position="609"/>
        <end position="746"/>
    </location>
</feature>
<dbReference type="Pfam" id="PF00932">
    <property type="entry name" value="LTD"/>
    <property type="match status" value="3"/>
</dbReference>
<name>A0A5R9G3S1_9BACL</name>
<dbReference type="InterPro" id="IPR013783">
    <property type="entry name" value="Ig-like_fold"/>
</dbReference>
<dbReference type="Pfam" id="PF00395">
    <property type="entry name" value="SLH"/>
    <property type="match status" value="3"/>
</dbReference>
<dbReference type="InterPro" id="IPR001322">
    <property type="entry name" value="Lamin_tail_dom"/>
</dbReference>
<dbReference type="Gene3D" id="2.60.40.10">
    <property type="entry name" value="Immunoglobulins"/>
    <property type="match status" value="1"/>
</dbReference>
<feature type="signal peptide" evidence="2">
    <location>
        <begin position="1"/>
        <end position="21"/>
    </location>
</feature>
<sequence length="2179" mass="236233">MRGLYKAIRLRKWISATLAAAVLCGTVAPIRDEVAVAAPVPELFVSEIHPDVSGTDNFEFFEVYNNSDAPIALNDYDFIYRYPNPSSNKTLVFENKTLGARDTIVFWYNNGGNTLDAFNAAYGTSLTADDVVEVTGFDGFSNSAERGVIIRKGGEELSSSSYSAADIGSGLGVHFRLPATGAPTLKQAVRAAPTPGSVDPKQSVAGLPVIAHTPATETRATEGLALAATIAASVTASVYDDAVTAVVYHKPASAAAYSPLPMTPIGGNAYTAFIPSGALVEAQHSYYIEARNGALVETTPVVPVAVQTETFDFGRLPELLITELVPDTDNINGSDGYEFIEIYNNTDETIDLRNYKILYRFTSSTSETEWTWETPLAEIPLPSKQAMVLWVLNEQNQAATVDQFNANFGAALQENANLVRIQGGGGMANGGQRKIVIAAKDGTEWAEASYDNDLETQPNKGIFYGYPIDGTNRMVKTSAGTEAATPGAVSASQVPARTSGAPTPVNRPPVIAHTPVTDGKSDQAIAIAADIENAEQATGNDDVTAKLYFKKASAAEFQSAVMTRGAGDAYAASIPVSALSEASVQYYIEAADSKTTVQTPIYTAFIEPGDFDYARVSPLLVTEIVPDSANVGGADGYEFIEIYNNTDSPINLKDYKILYRYTDSGPEADVVWPTDREDMIIGARDTLVFWIINGSNDNQTVADFNALYRVNLVENENIFRMYSGGMANGGKRGVVVATNTRFELSAAYYDTDEETKPNMGIFYKYPLDGGTTMIKHSAGLLPATPGSVSEEQVPAIPTSLPSDPVPPTFANETGVTEVHQSENLDLAADIRDDRLVRTVALYYKSDRQADYTKRYLQENFNDSLYHYLIYSPELIGRHYIDYYFEYSDGANVRTTDPFRVRILSGRDTSNVRLNVKDGDVLSGTRIIRGTAEQAPASELSLTIDGTDVSAGAYEALESDAYFAFETTGVNFYFKNGVVMGQDILRIFDDTVNSWTTLTVPIDADRLQGGINTVSIRAGSKASPFDDRVEENKDDFDVRNVRLVLADGTELFDARPEFSTRDLAIKMGDSAGKHPVVDFRFDVPARKLASKAYAWDTTAVPDGTHTVAVAHATYGVETSDVVVDNTAPVIEPSVIEGETYRGPFTIAAAVTDALAGVQSIAATLDGKSIALPYATASWELAEGKHTLRVTALDKVGNEALVETAFFVPDETPAPPTLVAPTHGGTVSSTTASLTVKVVDPTEDTMDVSFSRGFKYFAGAREWFAGFLNAVDREPPRDSAPAGEQAFGDEDYAKIAAVDGDYLINDAVDKFPYQRFEVTLDASVKESDPVRVEWKGHSLEGRKVTLYAWDPIGEIWNALDSQVAGTEDFALTAEVEAGDYAVDRRIKLMVQDEIPPTEDDYDYSFVWMSDTQYYSESYPHIYQDIVEWIAEKKDEMKIEYVTHTGDLVDEADKPYQWAVASENMKVLEDANIPYGVLAGNHDVSGKQGAYDNYWTYFGEDRFKGQDTFGGSYNNNRGHYDLVSSHGNDYIFLYMGWGIGDEEIAWMDRVLKQYPDRMAVLNFHEYLLVSGNRAPIADKIHEQVVVPNANVIAVLSGHYHDAELLVDEIDDDGDGAPDRSVYQMLADYQGGPEGGQGYIRLMQFDIDNNKLHIKTYSPYLDDYNFYDPEQYPNKDEFSLDLDLTPKTKRVATDYFAVNVYSDQPIGTVENVQSGANASFDWVGLTAGNYEWYAIAEDEHGAKAFSDIWKFTANPGSSDPDPGTNPDPDPNPGTNPAPSPGTGTTPGAGESTQQVANGGLIIPAQVKEGVASASVGKEAFGEAVEGADTGTVLLRVAESEETVHTVRVSLPAGTVVEALRAGRKTSLAIDAGFAVVTATLDELERFAGATEAEFRVAVVAAEGLSPQAAARIGDNPVYDFEIVVDGEPVSAFETAKGVTVRMNYALKSGQAPNRVVVYYLTDAGELEAVPASLYDEATGAVTFEPKHFSRYAAAHRAVSFDDIGAVPWARADIEALAARDVLNGVRPNVFEPQRPITRVEYLKLLMGAFDFGSIETNRAAAAFSDVARDDWHYDVVTEAYRLGIANGRADGSFGADEPIARQDIAAMTFRAASLAGAALERGAAERFADQADIAAYALEAAASLRSAGIVTGLEDGRFAPAEPATRAQAAAIVHRLLMYYMNQ</sequence>
<feature type="compositionally biased region" description="Low complexity" evidence="1">
    <location>
        <begin position="1776"/>
        <end position="1785"/>
    </location>
</feature>
<keyword evidence="2" id="KW-0732">Signal</keyword>
<proteinExistence type="predicted"/>
<evidence type="ECO:0000259" key="4">
    <source>
        <dbReference type="PROSITE" id="PS51841"/>
    </source>
</evidence>